<proteinExistence type="predicted"/>
<evidence type="ECO:0000256" key="1">
    <source>
        <dbReference type="SAM" id="MobiDB-lite"/>
    </source>
</evidence>
<gene>
    <name evidence="2" type="ORF">Psi01_68420</name>
</gene>
<sequence length="108" mass="11255">MTVLPVLMWMLATFMLSVRMPSRLPAPSPPMSRKLTRSRPPQGSSALIGVAAESSGVLGKISLTVSLAVSTVLAVSAKGVITATHSTPTTMPETTWPAPLSRLGPSVM</sequence>
<dbReference type="EMBL" id="BOOJ01000062">
    <property type="protein sequence ID" value="GIH96212.1"/>
    <property type="molecule type" value="Genomic_DNA"/>
</dbReference>
<dbReference type="Proteomes" id="UP000619788">
    <property type="component" value="Unassembled WGS sequence"/>
</dbReference>
<organism evidence="2 3">
    <name type="scientific">Planobispora siamensis</name>
    <dbReference type="NCBI Taxonomy" id="936338"/>
    <lineage>
        <taxon>Bacteria</taxon>
        <taxon>Bacillati</taxon>
        <taxon>Actinomycetota</taxon>
        <taxon>Actinomycetes</taxon>
        <taxon>Streptosporangiales</taxon>
        <taxon>Streptosporangiaceae</taxon>
        <taxon>Planobispora</taxon>
    </lineage>
</organism>
<protein>
    <submittedName>
        <fullName evidence="2">Uncharacterized protein</fullName>
    </submittedName>
</protein>
<dbReference type="RefSeq" id="WP_239128233.1">
    <property type="nucleotide sequence ID" value="NZ_BOOJ01000062.1"/>
</dbReference>
<keyword evidence="3" id="KW-1185">Reference proteome</keyword>
<feature type="region of interest" description="Disordered" evidence="1">
    <location>
        <begin position="25"/>
        <end position="44"/>
    </location>
</feature>
<evidence type="ECO:0000313" key="2">
    <source>
        <dbReference type="EMBL" id="GIH96212.1"/>
    </source>
</evidence>
<feature type="compositionally biased region" description="Low complexity" evidence="1">
    <location>
        <begin position="85"/>
        <end position="99"/>
    </location>
</feature>
<reference evidence="2 3" key="1">
    <citation type="submission" date="2021-01" db="EMBL/GenBank/DDBJ databases">
        <title>Whole genome shotgun sequence of Planobispora siamensis NBRC 107568.</title>
        <authorList>
            <person name="Komaki H."/>
            <person name="Tamura T."/>
        </authorList>
    </citation>
    <scope>NUCLEOTIDE SEQUENCE [LARGE SCALE GENOMIC DNA]</scope>
    <source>
        <strain evidence="2 3">NBRC 107568</strain>
    </source>
</reference>
<name>A0A8J3WPY1_9ACTN</name>
<feature type="region of interest" description="Disordered" evidence="1">
    <location>
        <begin position="85"/>
        <end position="108"/>
    </location>
</feature>
<accession>A0A8J3WPY1</accession>
<evidence type="ECO:0000313" key="3">
    <source>
        <dbReference type="Proteomes" id="UP000619788"/>
    </source>
</evidence>
<comment type="caution">
    <text evidence="2">The sequence shown here is derived from an EMBL/GenBank/DDBJ whole genome shotgun (WGS) entry which is preliminary data.</text>
</comment>
<dbReference type="AlphaFoldDB" id="A0A8J3WPY1"/>